<protein>
    <submittedName>
        <fullName evidence="2">Tetratricopeptide repeat protein</fullName>
    </submittedName>
</protein>
<feature type="region of interest" description="Disordered" evidence="1">
    <location>
        <begin position="22"/>
        <end position="42"/>
    </location>
</feature>
<dbReference type="RefSeq" id="WP_215758805.1">
    <property type="nucleotide sequence ID" value="NZ_JAHKBE010000003.1"/>
</dbReference>
<sequence>MSLFDFFKRKQAKADKITKVYDKPLPEPTVNPKDDQPSAARYDEATSAWARKMMELEDETDPDVLTELDPDAERAREVRFWIDNMALCVKHNFAPEQYDVGGMLHQLIEEEEYELARELLFCCIDEVRNRPSTPCIDDILVYFAWICYKDGDGDDEDETDDCEDEDDLEDEESQDDCDETDEDEDCDEDDEDDEYEDDDEIDEDDEYEDDEEIDEDDVTFETEYHNLRSAHELVVAVSDHFTPHWRDTHLWLACLYNECYVNYDDYEIADLPGSHSPNWYGQQAYRYFSKAAEEGQYLAMNMKALFLVMGHQVKPNYDKAYDWFKRSEDHCDESLLWLGHMHYYAQYGRENKRWAISYYMRYIKHRKWEGEGARYMGANYAQASCNLAHLLLHNNSNDDEHRARRLLERVAYFGFTLGDALYGLVLLEGRGGPTDTSKGLRLLRKAANAGDPMAQQMLRFHGY</sequence>
<dbReference type="Gene3D" id="1.25.40.10">
    <property type="entry name" value="Tetratricopeptide repeat domain"/>
    <property type="match status" value="2"/>
</dbReference>
<dbReference type="SUPFAM" id="SSF81901">
    <property type="entry name" value="HCP-like"/>
    <property type="match status" value="1"/>
</dbReference>
<evidence type="ECO:0000313" key="3">
    <source>
        <dbReference type="Proteomes" id="UP001487296"/>
    </source>
</evidence>
<dbReference type="SMART" id="SM00671">
    <property type="entry name" value="SEL1"/>
    <property type="match status" value="3"/>
</dbReference>
<keyword evidence="3" id="KW-1185">Reference proteome</keyword>
<proteinExistence type="predicted"/>
<dbReference type="Pfam" id="PF08238">
    <property type="entry name" value="Sel1"/>
    <property type="match status" value="3"/>
</dbReference>
<comment type="caution">
    <text evidence="2">The sequence shown here is derived from an EMBL/GenBank/DDBJ whole genome shotgun (WGS) entry which is preliminary data.</text>
</comment>
<accession>A0ABV1FN21</accession>
<evidence type="ECO:0000256" key="1">
    <source>
        <dbReference type="SAM" id="MobiDB-lite"/>
    </source>
</evidence>
<dbReference type="InterPro" id="IPR006597">
    <property type="entry name" value="Sel1-like"/>
</dbReference>
<dbReference type="EMBL" id="JBBNFP010000004">
    <property type="protein sequence ID" value="MEQ2485801.1"/>
    <property type="molecule type" value="Genomic_DNA"/>
</dbReference>
<dbReference type="InterPro" id="IPR011990">
    <property type="entry name" value="TPR-like_helical_dom_sf"/>
</dbReference>
<feature type="compositionally biased region" description="Basic and acidic residues" evidence="1">
    <location>
        <begin position="32"/>
        <end position="42"/>
    </location>
</feature>
<reference evidence="2 3" key="1">
    <citation type="submission" date="2024-04" db="EMBL/GenBank/DDBJ databases">
        <title>Human intestinal bacterial collection.</title>
        <authorList>
            <person name="Pauvert C."/>
            <person name="Hitch T.C.A."/>
            <person name="Clavel T."/>
        </authorList>
    </citation>
    <scope>NUCLEOTIDE SEQUENCE [LARGE SCALE GENOMIC DNA]</scope>
    <source>
        <strain evidence="2 3">CLA-AA-H145</strain>
    </source>
</reference>
<gene>
    <name evidence="2" type="ORF">AAAT34_01875</name>
</gene>
<dbReference type="Proteomes" id="UP001487296">
    <property type="component" value="Unassembled WGS sequence"/>
</dbReference>
<name>A0ABV1FN21_9BACT</name>
<evidence type="ECO:0000313" key="2">
    <source>
        <dbReference type="EMBL" id="MEQ2485801.1"/>
    </source>
</evidence>
<organism evidence="2 3">
    <name type="scientific">Hallella faecis</name>
    <dbReference type="NCBI Taxonomy" id="2841596"/>
    <lineage>
        <taxon>Bacteria</taxon>
        <taxon>Pseudomonadati</taxon>
        <taxon>Bacteroidota</taxon>
        <taxon>Bacteroidia</taxon>
        <taxon>Bacteroidales</taxon>
        <taxon>Prevotellaceae</taxon>
        <taxon>Hallella</taxon>
    </lineage>
</organism>
<feature type="region of interest" description="Disordered" evidence="1">
    <location>
        <begin position="153"/>
        <end position="214"/>
    </location>
</feature>